<feature type="domain" description="4Fe-4S ferredoxin-type" evidence="9">
    <location>
        <begin position="395"/>
        <end position="423"/>
    </location>
</feature>
<name>A0A5D3WJ29_9BACT</name>
<dbReference type="GO" id="GO:0009055">
    <property type="term" value="F:electron transfer activity"/>
    <property type="evidence" value="ECO:0007669"/>
    <property type="project" value="InterPro"/>
</dbReference>
<feature type="domain" description="4Fe-4S ferredoxin-type" evidence="9">
    <location>
        <begin position="355"/>
        <end position="385"/>
    </location>
</feature>
<dbReference type="PANTHER" id="PTHR43034">
    <property type="entry name" value="ION-TRANSLOCATING OXIDOREDUCTASE COMPLEX SUBUNIT C"/>
    <property type="match status" value="1"/>
</dbReference>
<reference evidence="10 11" key="1">
    <citation type="submission" date="2019-07" db="EMBL/GenBank/DDBJ databases">
        <title>Genomic Encyclopedia of Type Strains, Phase IV (KMG-IV): sequencing the most valuable type-strain genomes for metagenomic binning, comparative biology and taxonomic classification.</title>
        <authorList>
            <person name="Goeker M."/>
        </authorList>
    </citation>
    <scope>NUCLEOTIDE SEQUENCE [LARGE SCALE GENOMIC DNA]</scope>
    <source>
        <strain evidence="10 11">SS015</strain>
    </source>
</reference>
<keyword evidence="3 8" id="KW-0479">Metal-binding</keyword>
<feature type="binding site" evidence="8">
    <location>
        <position position="371"/>
    </location>
    <ligand>
        <name>[4Fe-4S] cluster</name>
        <dbReference type="ChEBI" id="CHEBI:49883"/>
        <label>1</label>
    </ligand>
</feature>
<dbReference type="Gene3D" id="3.40.50.11540">
    <property type="entry name" value="NADH-ubiquinone oxidoreductase 51kDa subunit"/>
    <property type="match status" value="1"/>
</dbReference>
<dbReference type="GO" id="GO:0022900">
    <property type="term" value="P:electron transport chain"/>
    <property type="evidence" value="ECO:0007669"/>
    <property type="project" value="UniProtKB-UniRule"/>
</dbReference>
<dbReference type="Pfam" id="PF10531">
    <property type="entry name" value="SLBB"/>
    <property type="match status" value="1"/>
</dbReference>
<sequence length="438" mass="46230">MRMKTFSGGLHPPDSKEFTATRAIEDCPLPEELVVPLSQHIGAPATACVQAGDRVRKGQVIGEAGGFVSVPVHAPTSGEVVAVEPRPHPSGRALPAVVIRADGEDAWDEPMPLLDPAAATVDELRGRIRDAGIVGMGGATFPTHVKLSPPPEKPIDTLILNGVECEPYLTADHRLMLEESERILDGIAILQKILGVERTFLGIEANKPDAIERMASLGADRSIEVVPLEVKYPQGAEKQLISAIAGREVPSGGLPMDVGVVVQNVGTCAAIADAVLRGRPLIERIATVAGAAVKQPKNLRIRIGMSLRHLVEACGGTLAEPAKIIMGGPMMGMAQLSLDVPATRGTSGLLLFTAEQVLKRPEGPCIRCARCVQACPARILPTSIAAYARLEMMDEAEALGALDCIECGCCSYSCPAALPLVQSIRHAKAAITARRRKG</sequence>
<dbReference type="Pfam" id="PF13375">
    <property type="entry name" value="RnfC_N"/>
    <property type="match status" value="1"/>
</dbReference>
<dbReference type="OrthoDB" id="9789030at2"/>
<dbReference type="Pfam" id="PF01512">
    <property type="entry name" value="Complex1_51K"/>
    <property type="match status" value="1"/>
</dbReference>
<evidence type="ECO:0000256" key="7">
    <source>
        <dbReference type="ARBA" id="ARBA00023014"/>
    </source>
</evidence>
<feature type="binding site" evidence="8">
    <location>
        <position position="365"/>
    </location>
    <ligand>
        <name>[4Fe-4S] cluster</name>
        <dbReference type="ChEBI" id="CHEBI:49883"/>
        <label>1</label>
    </ligand>
</feature>
<dbReference type="EC" id="7.-.-.-" evidence="8"/>
<evidence type="ECO:0000256" key="6">
    <source>
        <dbReference type="ARBA" id="ARBA00023004"/>
    </source>
</evidence>
<proteinExistence type="inferred from homology"/>
<evidence type="ECO:0000313" key="11">
    <source>
        <dbReference type="Proteomes" id="UP000324159"/>
    </source>
</evidence>
<evidence type="ECO:0000256" key="2">
    <source>
        <dbReference type="ARBA" id="ARBA00022485"/>
    </source>
</evidence>
<dbReference type="EMBL" id="VNIB01000019">
    <property type="protein sequence ID" value="TYO95461.1"/>
    <property type="molecule type" value="Genomic_DNA"/>
</dbReference>
<keyword evidence="11" id="KW-1185">Reference proteome</keyword>
<gene>
    <name evidence="8" type="primary">rnfC</name>
    <name evidence="10" type="ORF">EDC39_11938</name>
</gene>
<dbReference type="InterPro" id="IPR026902">
    <property type="entry name" value="RnfC_N"/>
</dbReference>
<dbReference type="InterPro" id="IPR017896">
    <property type="entry name" value="4Fe4S_Fe-S-bd"/>
</dbReference>
<dbReference type="GO" id="GO:0051539">
    <property type="term" value="F:4 iron, 4 sulfur cluster binding"/>
    <property type="evidence" value="ECO:0007669"/>
    <property type="project" value="UniProtKB-KW"/>
</dbReference>
<accession>A0A5D3WJ29</accession>
<dbReference type="SUPFAM" id="SSF46548">
    <property type="entry name" value="alpha-helical ferredoxin"/>
    <property type="match status" value="1"/>
</dbReference>
<dbReference type="InterPro" id="IPR037225">
    <property type="entry name" value="Nuo51_FMN-bd_sf"/>
</dbReference>
<dbReference type="PANTHER" id="PTHR43034:SF2">
    <property type="entry name" value="ION-TRANSLOCATING OXIDOREDUCTASE COMPLEX SUBUNIT C"/>
    <property type="match status" value="1"/>
</dbReference>
<dbReference type="PROSITE" id="PS51379">
    <property type="entry name" value="4FE4S_FER_2"/>
    <property type="match status" value="2"/>
</dbReference>
<evidence type="ECO:0000256" key="3">
    <source>
        <dbReference type="ARBA" id="ARBA00022723"/>
    </source>
</evidence>
<comment type="subcellular location">
    <subcellularLocation>
        <location evidence="8">Cell membrane</location>
        <topology evidence="8">Peripheral membrane protein</topology>
    </subcellularLocation>
</comment>
<dbReference type="GO" id="GO:0005886">
    <property type="term" value="C:plasma membrane"/>
    <property type="evidence" value="ECO:0007669"/>
    <property type="project" value="UniProtKB-SubCell"/>
</dbReference>
<feature type="binding site" evidence="8">
    <location>
        <position position="410"/>
    </location>
    <ligand>
        <name>[4Fe-4S] cluster</name>
        <dbReference type="ChEBI" id="CHEBI:49883"/>
        <label>2</label>
    </ligand>
</feature>
<dbReference type="GO" id="GO:0046872">
    <property type="term" value="F:metal ion binding"/>
    <property type="evidence" value="ECO:0007669"/>
    <property type="project" value="UniProtKB-KW"/>
</dbReference>
<dbReference type="InterPro" id="IPR019554">
    <property type="entry name" value="Soluble_ligand-bd"/>
</dbReference>
<evidence type="ECO:0000256" key="5">
    <source>
        <dbReference type="ARBA" id="ARBA00022982"/>
    </source>
</evidence>
<dbReference type="InterPro" id="IPR017900">
    <property type="entry name" value="4Fe4S_Fe_S_CS"/>
</dbReference>
<dbReference type="SUPFAM" id="SSF142019">
    <property type="entry name" value="Nqo1 FMN-binding domain-like"/>
    <property type="match status" value="1"/>
</dbReference>
<evidence type="ECO:0000313" key="10">
    <source>
        <dbReference type="EMBL" id="TYO95461.1"/>
    </source>
</evidence>
<comment type="function">
    <text evidence="8">Part of a membrane-bound complex that couples electron transfer with translocation of ions across the membrane.</text>
</comment>
<keyword evidence="7 8" id="KW-0411">Iron-sulfur</keyword>
<comment type="subunit">
    <text evidence="8">The complex is composed of six subunits: RnfA, RnfB, RnfC, RnfD, RnfE and RnfG.</text>
</comment>
<keyword evidence="5 8" id="KW-0249">Electron transport</keyword>
<feature type="binding site" evidence="8">
    <location>
        <position position="375"/>
    </location>
    <ligand>
        <name>[4Fe-4S] cluster</name>
        <dbReference type="ChEBI" id="CHEBI:49883"/>
        <label>2</label>
    </ligand>
</feature>
<evidence type="ECO:0000256" key="1">
    <source>
        <dbReference type="ARBA" id="ARBA00022448"/>
    </source>
</evidence>
<organism evidence="10 11">
    <name type="scientific">Geothermobacter ehrlichii</name>
    <dbReference type="NCBI Taxonomy" id="213224"/>
    <lineage>
        <taxon>Bacteria</taxon>
        <taxon>Pseudomonadati</taxon>
        <taxon>Thermodesulfobacteriota</taxon>
        <taxon>Desulfuromonadia</taxon>
        <taxon>Desulfuromonadales</taxon>
        <taxon>Geothermobacteraceae</taxon>
        <taxon>Geothermobacter</taxon>
    </lineage>
</organism>
<keyword evidence="6 8" id="KW-0408">Iron</keyword>
<dbReference type="AlphaFoldDB" id="A0A5D3WJ29"/>
<dbReference type="Pfam" id="PF13237">
    <property type="entry name" value="Fer4_10"/>
    <property type="match status" value="1"/>
</dbReference>
<keyword evidence="8" id="KW-1003">Cell membrane</keyword>
<dbReference type="Proteomes" id="UP000324159">
    <property type="component" value="Unassembled WGS sequence"/>
</dbReference>
<comment type="cofactor">
    <cofactor evidence="8">
        <name>[4Fe-4S] cluster</name>
        <dbReference type="ChEBI" id="CHEBI:49883"/>
    </cofactor>
    <text evidence="8">Binds 2 [4Fe-4S] clusters per subunit.</text>
</comment>
<keyword evidence="8" id="KW-1278">Translocase</keyword>
<comment type="similarity">
    <text evidence="8">Belongs to the 4Fe4S bacterial-type ferredoxin family. RnfC subfamily.</text>
</comment>
<keyword evidence="1 8" id="KW-0813">Transport</keyword>
<keyword evidence="2 8" id="KW-0004">4Fe-4S</keyword>
<evidence type="ECO:0000259" key="9">
    <source>
        <dbReference type="PROSITE" id="PS51379"/>
    </source>
</evidence>
<dbReference type="RefSeq" id="WP_148897149.1">
    <property type="nucleotide sequence ID" value="NZ_VNIB01000019.1"/>
</dbReference>
<dbReference type="NCBIfam" id="TIGR01945">
    <property type="entry name" value="rnfC"/>
    <property type="match status" value="1"/>
</dbReference>
<protein>
    <recommendedName>
        <fullName evidence="8">Ion-translocating oxidoreductase complex subunit C</fullName>
        <ecNumber evidence="8">7.-.-.-</ecNumber>
    </recommendedName>
    <alternativeName>
        <fullName evidence="8">Rnf electron transport complex subunit C</fullName>
    </alternativeName>
</protein>
<dbReference type="NCBIfam" id="NF003454">
    <property type="entry name" value="PRK05035.1"/>
    <property type="match status" value="1"/>
</dbReference>
<feature type="binding site" evidence="8">
    <location>
        <position position="404"/>
    </location>
    <ligand>
        <name>[4Fe-4S] cluster</name>
        <dbReference type="ChEBI" id="CHEBI:49883"/>
        <label>2</label>
    </ligand>
</feature>
<feature type="binding site" evidence="8">
    <location>
        <position position="407"/>
    </location>
    <ligand>
        <name>[4Fe-4S] cluster</name>
        <dbReference type="ChEBI" id="CHEBI:49883"/>
        <label>2</label>
    </ligand>
</feature>
<keyword evidence="4 8" id="KW-0677">Repeat</keyword>
<keyword evidence="8" id="KW-0472">Membrane</keyword>
<comment type="caution">
    <text evidence="10">The sequence shown here is derived from an EMBL/GenBank/DDBJ whole genome shotgun (WGS) entry which is preliminary data.</text>
</comment>
<evidence type="ECO:0000256" key="4">
    <source>
        <dbReference type="ARBA" id="ARBA00022737"/>
    </source>
</evidence>
<dbReference type="HAMAP" id="MF_00461">
    <property type="entry name" value="RsxC_RnfC"/>
    <property type="match status" value="1"/>
</dbReference>
<dbReference type="PROSITE" id="PS00198">
    <property type="entry name" value="4FE4S_FER_1"/>
    <property type="match status" value="1"/>
</dbReference>
<feature type="binding site" evidence="8">
    <location>
        <position position="414"/>
    </location>
    <ligand>
        <name>[4Fe-4S] cluster</name>
        <dbReference type="ChEBI" id="CHEBI:49883"/>
        <label>1</label>
    </ligand>
</feature>
<feature type="binding site" evidence="8">
    <location>
        <position position="368"/>
    </location>
    <ligand>
        <name>[4Fe-4S] cluster</name>
        <dbReference type="ChEBI" id="CHEBI:49883"/>
        <label>1</label>
    </ligand>
</feature>
<dbReference type="Gene3D" id="3.30.70.20">
    <property type="match status" value="1"/>
</dbReference>
<dbReference type="Gene3D" id="3.10.20.600">
    <property type="match status" value="1"/>
</dbReference>
<evidence type="ECO:0000256" key="8">
    <source>
        <dbReference type="HAMAP-Rule" id="MF_00461"/>
    </source>
</evidence>
<dbReference type="InterPro" id="IPR011538">
    <property type="entry name" value="Nuo51_FMN-bd"/>
</dbReference>
<dbReference type="InterPro" id="IPR010208">
    <property type="entry name" value="Ion_transpt_RnfC/RsxC"/>
</dbReference>